<dbReference type="GO" id="GO:0005524">
    <property type="term" value="F:ATP binding"/>
    <property type="evidence" value="ECO:0007669"/>
    <property type="project" value="UniProtKB-KW"/>
</dbReference>
<dbReference type="Gene3D" id="3.40.50.300">
    <property type="entry name" value="P-loop containing nucleotide triphosphate hydrolases"/>
    <property type="match status" value="1"/>
</dbReference>
<gene>
    <name evidence="4" type="ORF">C9I94_21775</name>
</gene>
<protein>
    <submittedName>
        <fullName evidence="4">ABC transporter ATP-binding protein</fullName>
    </submittedName>
</protein>
<evidence type="ECO:0000259" key="3">
    <source>
        <dbReference type="PROSITE" id="PS50893"/>
    </source>
</evidence>
<keyword evidence="5" id="KW-1185">Reference proteome</keyword>
<dbReference type="Proteomes" id="UP000240481">
    <property type="component" value="Unassembled WGS sequence"/>
</dbReference>
<dbReference type="SUPFAM" id="SSF52540">
    <property type="entry name" value="P-loop containing nucleoside triphosphate hydrolases"/>
    <property type="match status" value="1"/>
</dbReference>
<sequence length="264" mass="28671">MSLLLDNFSVGYRNTPIIKSLSLPSIPAGSLVAVLGPNGVGKSTLLRAMARLLPFHGELTLNGESVDKMAVAQSARCMGYLPQTLPQATSLVAYEIAFSACRAVKPELSKSYIEQMIEHTFSKLGISHLAFKRLSELSGGQRQMIGLAQVLIREPQLLLLDEPTSALDLHWQISVLQTVKQEIQQCQAIGLVAIHDINLALRFCDQLLVLGPHGLLAMGEPKSVLTPDILQQAYGIRGRVEKCSKGYPIVLVDEALSTSMNVNT</sequence>
<dbReference type="STRING" id="680026.AB733_17260"/>
<dbReference type="InterPro" id="IPR017871">
    <property type="entry name" value="ABC_transporter-like_CS"/>
</dbReference>
<dbReference type="PROSITE" id="PS50893">
    <property type="entry name" value="ABC_TRANSPORTER_2"/>
    <property type="match status" value="1"/>
</dbReference>
<dbReference type="InterPro" id="IPR003593">
    <property type="entry name" value="AAA+_ATPase"/>
</dbReference>
<evidence type="ECO:0000256" key="2">
    <source>
        <dbReference type="ARBA" id="ARBA00022840"/>
    </source>
</evidence>
<evidence type="ECO:0000313" key="5">
    <source>
        <dbReference type="Proteomes" id="UP000240481"/>
    </source>
</evidence>
<dbReference type="Pfam" id="PF00005">
    <property type="entry name" value="ABC_tran"/>
    <property type="match status" value="1"/>
</dbReference>
<proteinExistence type="predicted"/>
<evidence type="ECO:0000313" key="4">
    <source>
        <dbReference type="EMBL" id="PSW20902.1"/>
    </source>
</evidence>
<reference evidence="4 5" key="1">
    <citation type="submission" date="2018-01" db="EMBL/GenBank/DDBJ databases">
        <title>Whole genome sequencing of Histamine producing bacteria.</title>
        <authorList>
            <person name="Butler K."/>
        </authorList>
    </citation>
    <scope>NUCLEOTIDE SEQUENCE [LARGE SCALE GENOMIC DNA]</scope>
    <source>
        <strain evidence="4 5">DSM 24669</strain>
    </source>
</reference>
<dbReference type="PROSITE" id="PS00211">
    <property type="entry name" value="ABC_TRANSPORTER_1"/>
    <property type="match status" value="1"/>
</dbReference>
<keyword evidence="2 4" id="KW-0067">ATP-binding</keyword>
<keyword evidence="1" id="KW-0547">Nucleotide-binding</keyword>
<evidence type="ECO:0000256" key="1">
    <source>
        <dbReference type="ARBA" id="ARBA00022741"/>
    </source>
</evidence>
<dbReference type="InterPro" id="IPR003439">
    <property type="entry name" value="ABC_transporter-like_ATP-bd"/>
</dbReference>
<name>A0A0J8V8G6_9GAMM</name>
<dbReference type="PANTHER" id="PTHR42794">
    <property type="entry name" value="HEMIN IMPORT ATP-BINDING PROTEIN HMUV"/>
    <property type="match status" value="1"/>
</dbReference>
<dbReference type="OrthoDB" id="6461291at2"/>
<organism evidence="4 5">
    <name type="scientific">Photobacterium swingsii</name>
    <dbReference type="NCBI Taxonomy" id="680026"/>
    <lineage>
        <taxon>Bacteria</taxon>
        <taxon>Pseudomonadati</taxon>
        <taxon>Pseudomonadota</taxon>
        <taxon>Gammaproteobacteria</taxon>
        <taxon>Vibrionales</taxon>
        <taxon>Vibrionaceae</taxon>
        <taxon>Photobacterium</taxon>
    </lineage>
</organism>
<dbReference type="RefSeq" id="WP_048899900.1">
    <property type="nucleotide sequence ID" value="NZ_AP024852.1"/>
</dbReference>
<dbReference type="InterPro" id="IPR027417">
    <property type="entry name" value="P-loop_NTPase"/>
</dbReference>
<dbReference type="CDD" id="cd03214">
    <property type="entry name" value="ABC_Iron-Siderophores_B12_Hemin"/>
    <property type="match status" value="1"/>
</dbReference>
<dbReference type="GO" id="GO:0016887">
    <property type="term" value="F:ATP hydrolysis activity"/>
    <property type="evidence" value="ECO:0007669"/>
    <property type="project" value="InterPro"/>
</dbReference>
<dbReference type="SMART" id="SM00382">
    <property type="entry name" value="AAA"/>
    <property type="match status" value="1"/>
</dbReference>
<feature type="domain" description="ABC transporter" evidence="3">
    <location>
        <begin position="3"/>
        <end position="237"/>
    </location>
</feature>
<dbReference type="PANTHER" id="PTHR42794:SF2">
    <property type="entry name" value="ABC TRANSPORTER ATP-BINDING PROTEIN"/>
    <property type="match status" value="1"/>
</dbReference>
<comment type="caution">
    <text evidence="4">The sequence shown here is derived from an EMBL/GenBank/DDBJ whole genome shotgun (WGS) entry which is preliminary data.</text>
</comment>
<dbReference type="EMBL" id="PYLZ01000016">
    <property type="protein sequence ID" value="PSW20902.1"/>
    <property type="molecule type" value="Genomic_DNA"/>
</dbReference>
<dbReference type="AlphaFoldDB" id="A0A0J8V8G6"/>
<accession>A0A0J8V8G6</accession>